<gene>
    <name evidence="2" type="ORF">FPL22_03395</name>
</gene>
<proteinExistence type="predicted"/>
<name>A0A556QNZ8_9BACT</name>
<sequence length="170" mass="19455">MRAEDYLRAHRIHNRLHQSRLIQAVLERAARRHAENPAIEPTTLAAEETERLMDEWFAEVLEAKDLPHDRIATQGRVALLLCDGPQKWPYAFLNSQANSDEFLKAMRDSSIEAGPDMALSSMVPREIDLGLITEAAGETLERMEKWPLLRLMLLWVLFVGALFGIFYATR</sequence>
<dbReference type="RefSeq" id="WP_144228704.1">
    <property type="nucleotide sequence ID" value="NZ_CBCRVV010000003.1"/>
</dbReference>
<keyword evidence="1" id="KW-1133">Transmembrane helix</keyword>
<keyword evidence="1" id="KW-0472">Membrane</keyword>
<dbReference type="EMBL" id="VMBG01000001">
    <property type="protein sequence ID" value="TSJ78363.1"/>
    <property type="molecule type" value="Genomic_DNA"/>
</dbReference>
<dbReference type="Proteomes" id="UP000315648">
    <property type="component" value="Unassembled WGS sequence"/>
</dbReference>
<organism evidence="2 3">
    <name type="scientific">Rariglobus hedericola</name>
    <dbReference type="NCBI Taxonomy" id="2597822"/>
    <lineage>
        <taxon>Bacteria</taxon>
        <taxon>Pseudomonadati</taxon>
        <taxon>Verrucomicrobiota</taxon>
        <taxon>Opitutia</taxon>
        <taxon>Opitutales</taxon>
        <taxon>Opitutaceae</taxon>
        <taxon>Rariglobus</taxon>
    </lineage>
</organism>
<reference evidence="2 3" key="1">
    <citation type="submission" date="2019-07" db="EMBL/GenBank/DDBJ databases">
        <title>Description of 53C-WASEF.</title>
        <authorList>
            <person name="Pitt A."/>
            <person name="Hahn M.W."/>
        </authorList>
    </citation>
    <scope>NUCLEOTIDE SEQUENCE [LARGE SCALE GENOMIC DNA]</scope>
    <source>
        <strain evidence="2 3">53C-WASEF</strain>
    </source>
</reference>
<feature type="transmembrane region" description="Helical" evidence="1">
    <location>
        <begin position="148"/>
        <end position="168"/>
    </location>
</feature>
<dbReference type="AlphaFoldDB" id="A0A556QNZ8"/>
<keyword evidence="3" id="KW-1185">Reference proteome</keyword>
<protein>
    <submittedName>
        <fullName evidence="2">Uncharacterized protein</fullName>
    </submittedName>
</protein>
<accession>A0A556QNZ8</accession>
<dbReference type="OrthoDB" id="190802at2"/>
<evidence type="ECO:0000313" key="2">
    <source>
        <dbReference type="EMBL" id="TSJ78363.1"/>
    </source>
</evidence>
<evidence type="ECO:0000256" key="1">
    <source>
        <dbReference type="SAM" id="Phobius"/>
    </source>
</evidence>
<comment type="caution">
    <text evidence="2">The sequence shown here is derived from an EMBL/GenBank/DDBJ whole genome shotgun (WGS) entry which is preliminary data.</text>
</comment>
<keyword evidence="1" id="KW-0812">Transmembrane</keyword>
<evidence type="ECO:0000313" key="3">
    <source>
        <dbReference type="Proteomes" id="UP000315648"/>
    </source>
</evidence>